<dbReference type="Proteomes" id="UP001295684">
    <property type="component" value="Unassembled WGS sequence"/>
</dbReference>
<reference evidence="2" key="1">
    <citation type="submission" date="2023-07" db="EMBL/GenBank/DDBJ databases">
        <authorList>
            <consortium name="AG Swart"/>
            <person name="Singh M."/>
            <person name="Singh A."/>
            <person name="Seah K."/>
            <person name="Emmerich C."/>
        </authorList>
    </citation>
    <scope>NUCLEOTIDE SEQUENCE</scope>
    <source>
        <strain evidence="2">DP1</strain>
    </source>
</reference>
<accession>A0AAD1Y7N0</accession>
<dbReference type="EMBL" id="CAMPGE010028372">
    <property type="protein sequence ID" value="CAI2385900.1"/>
    <property type="molecule type" value="Genomic_DNA"/>
</dbReference>
<dbReference type="AlphaFoldDB" id="A0AAD1Y7N0"/>
<feature type="transmembrane region" description="Helical" evidence="1">
    <location>
        <begin position="29"/>
        <end position="50"/>
    </location>
</feature>
<keyword evidence="1" id="KW-0812">Transmembrane</keyword>
<protein>
    <submittedName>
        <fullName evidence="2">Uncharacterized protein</fullName>
    </submittedName>
</protein>
<keyword evidence="1" id="KW-1133">Transmembrane helix</keyword>
<proteinExistence type="predicted"/>
<keyword evidence="3" id="KW-1185">Reference proteome</keyword>
<organism evidence="2 3">
    <name type="scientific">Euplotes crassus</name>
    <dbReference type="NCBI Taxonomy" id="5936"/>
    <lineage>
        <taxon>Eukaryota</taxon>
        <taxon>Sar</taxon>
        <taxon>Alveolata</taxon>
        <taxon>Ciliophora</taxon>
        <taxon>Intramacronucleata</taxon>
        <taxon>Spirotrichea</taxon>
        <taxon>Hypotrichia</taxon>
        <taxon>Euplotida</taxon>
        <taxon>Euplotidae</taxon>
        <taxon>Moneuplotes</taxon>
    </lineage>
</organism>
<gene>
    <name evidence="2" type="ORF">ECRASSUSDP1_LOCUS27495</name>
</gene>
<name>A0AAD1Y7N0_EUPCR</name>
<evidence type="ECO:0000313" key="2">
    <source>
        <dbReference type="EMBL" id="CAI2385900.1"/>
    </source>
</evidence>
<comment type="caution">
    <text evidence="2">The sequence shown here is derived from an EMBL/GenBank/DDBJ whole genome shotgun (WGS) entry which is preliminary data.</text>
</comment>
<evidence type="ECO:0000313" key="3">
    <source>
        <dbReference type="Proteomes" id="UP001295684"/>
    </source>
</evidence>
<keyword evidence="1" id="KW-0472">Membrane</keyword>
<evidence type="ECO:0000256" key="1">
    <source>
        <dbReference type="SAM" id="Phobius"/>
    </source>
</evidence>
<sequence>MVNRPTWFRFYEFKSNTLIVAPKSTYGNIAAQISVGAAFALTMLLARIVFKEIDQYPIWQRRLHDKRTQKMAFDWMIKVYAEKEESALNEFSLY</sequence>